<organism evidence="1">
    <name type="scientific">Rhizophora mucronata</name>
    <name type="common">Asiatic mangrove</name>
    <dbReference type="NCBI Taxonomy" id="61149"/>
    <lineage>
        <taxon>Eukaryota</taxon>
        <taxon>Viridiplantae</taxon>
        <taxon>Streptophyta</taxon>
        <taxon>Embryophyta</taxon>
        <taxon>Tracheophyta</taxon>
        <taxon>Spermatophyta</taxon>
        <taxon>Magnoliopsida</taxon>
        <taxon>eudicotyledons</taxon>
        <taxon>Gunneridae</taxon>
        <taxon>Pentapetalae</taxon>
        <taxon>rosids</taxon>
        <taxon>fabids</taxon>
        <taxon>Malpighiales</taxon>
        <taxon>Rhizophoraceae</taxon>
        <taxon>Rhizophora</taxon>
    </lineage>
</organism>
<accession>A0A2P2Q9G1</accession>
<name>A0A2P2Q9G1_RHIMU</name>
<sequence>MVGEYIKKSIKVQGAWVEICMNRNSFSFLTGSLGGRYRT</sequence>
<dbReference type="AlphaFoldDB" id="A0A2P2Q9G1"/>
<protein>
    <submittedName>
        <fullName evidence="1">Uncharacterized protein</fullName>
    </submittedName>
</protein>
<proteinExistence type="predicted"/>
<dbReference type="EMBL" id="GGEC01083178">
    <property type="protein sequence ID" value="MBX63662.1"/>
    <property type="molecule type" value="Transcribed_RNA"/>
</dbReference>
<evidence type="ECO:0000313" key="1">
    <source>
        <dbReference type="EMBL" id="MBX63662.1"/>
    </source>
</evidence>
<reference evidence="1" key="1">
    <citation type="submission" date="2018-02" db="EMBL/GenBank/DDBJ databases">
        <title>Rhizophora mucronata_Transcriptome.</title>
        <authorList>
            <person name="Meera S.P."/>
            <person name="Sreeshan A."/>
            <person name="Augustine A."/>
        </authorList>
    </citation>
    <scope>NUCLEOTIDE SEQUENCE</scope>
    <source>
        <tissue evidence="1">Leaf</tissue>
    </source>
</reference>